<dbReference type="GO" id="GO:0051666">
    <property type="term" value="P:actin cortical patch localization"/>
    <property type="evidence" value="ECO:0007669"/>
    <property type="project" value="InterPro"/>
</dbReference>
<dbReference type="FunFam" id="2.30.30.40:FF:000100">
    <property type="entry name" value="SH3 domain-containing YSC84-like protein 1"/>
    <property type="match status" value="1"/>
</dbReference>
<evidence type="ECO:0008006" key="8">
    <source>
        <dbReference type="Google" id="ProtNLM"/>
    </source>
</evidence>
<keyword evidence="1 2" id="KW-0728">SH3 domain</keyword>
<dbReference type="Pfam" id="PF00018">
    <property type="entry name" value="SH3_1"/>
    <property type="match status" value="1"/>
</dbReference>
<dbReference type="SUPFAM" id="SSF50044">
    <property type="entry name" value="SH3-domain"/>
    <property type="match status" value="1"/>
</dbReference>
<feature type="domain" description="SH3" evidence="4">
    <location>
        <begin position="397"/>
        <end position="454"/>
    </location>
</feature>
<evidence type="ECO:0000259" key="5">
    <source>
        <dbReference type="PROSITE" id="PS51021"/>
    </source>
</evidence>
<dbReference type="InterPro" id="IPR001452">
    <property type="entry name" value="SH3_domain"/>
</dbReference>
<dbReference type="Gene3D" id="1.20.1270.60">
    <property type="entry name" value="Arfaptin homology (AH) domain/BAR domain"/>
    <property type="match status" value="1"/>
</dbReference>
<dbReference type="InterPro" id="IPR004148">
    <property type="entry name" value="BAR_dom"/>
</dbReference>
<accession>A0A9P7E3U7</accession>
<dbReference type="GO" id="GO:0030479">
    <property type="term" value="C:actin cortical patch"/>
    <property type="evidence" value="ECO:0007669"/>
    <property type="project" value="TreeGrafter"/>
</dbReference>
<dbReference type="AlphaFoldDB" id="A0A9P7E3U7"/>
<dbReference type="InterPro" id="IPR046982">
    <property type="entry name" value="BIN3/RVS161-like"/>
</dbReference>
<feature type="compositionally biased region" description="Polar residues" evidence="3">
    <location>
        <begin position="305"/>
        <end position="314"/>
    </location>
</feature>
<dbReference type="PROSITE" id="PS51021">
    <property type="entry name" value="BAR"/>
    <property type="match status" value="1"/>
</dbReference>
<dbReference type="PRINTS" id="PR00452">
    <property type="entry name" value="SH3DOMAIN"/>
</dbReference>
<protein>
    <recommendedName>
        <fullName evidence="8">BAR-domain-containing protein</fullName>
    </recommendedName>
</protein>
<dbReference type="CDD" id="cd07599">
    <property type="entry name" value="BAR_Rvs167p"/>
    <property type="match status" value="1"/>
</dbReference>
<evidence type="ECO:0000256" key="3">
    <source>
        <dbReference type="SAM" id="MobiDB-lite"/>
    </source>
</evidence>
<evidence type="ECO:0000313" key="7">
    <source>
        <dbReference type="Proteomes" id="UP000719766"/>
    </source>
</evidence>
<dbReference type="InterPro" id="IPR027267">
    <property type="entry name" value="AH/BAR_dom_sf"/>
</dbReference>
<feature type="compositionally biased region" description="Pro residues" evidence="3">
    <location>
        <begin position="349"/>
        <end position="365"/>
    </location>
</feature>
<name>A0A9P7E3U7_9AGAM</name>
<evidence type="ECO:0000256" key="2">
    <source>
        <dbReference type="PROSITE-ProRule" id="PRU00192"/>
    </source>
</evidence>
<proteinExistence type="predicted"/>
<dbReference type="SUPFAM" id="SSF103657">
    <property type="entry name" value="BAR/IMD domain-like"/>
    <property type="match status" value="1"/>
</dbReference>
<feature type="compositionally biased region" description="Low complexity" evidence="3">
    <location>
        <begin position="320"/>
        <end position="345"/>
    </location>
</feature>
<dbReference type="PROSITE" id="PS50002">
    <property type="entry name" value="SH3"/>
    <property type="match status" value="1"/>
</dbReference>
<dbReference type="RefSeq" id="XP_041167710.1">
    <property type="nucleotide sequence ID" value="XM_041308082.1"/>
</dbReference>
<feature type="region of interest" description="Disordered" evidence="3">
    <location>
        <begin position="305"/>
        <end position="396"/>
    </location>
</feature>
<dbReference type="GO" id="GO:0008289">
    <property type="term" value="F:lipid binding"/>
    <property type="evidence" value="ECO:0007669"/>
    <property type="project" value="TreeGrafter"/>
</dbReference>
<dbReference type="GO" id="GO:0006897">
    <property type="term" value="P:endocytosis"/>
    <property type="evidence" value="ECO:0007669"/>
    <property type="project" value="InterPro"/>
</dbReference>
<dbReference type="GO" id="GO:1990528">
    <property type="term" value="C:Rvs161p-Rvs167p complex"/>
    <property type="evidence" value="ECO:0007669"/>
    <property type="project" value="TreeGrafter"/>
</dbReference>
<dbReference type="GeneID" id="64601846"/>
<evidence type="ECO:0000259" key="4">
    <source>
        <dbReference type="PROSITE" id="PS50002"/>
    </source>
</evidence>
<comment type="caution">
    <text evidence="6">The sequence shown here is derived from an EMBL/GenBank/DDBJ whole genome shotgun (WGS) entry which is preliminary data.</text>
</comment>
<reference evidence="6" key="1">
    <citation type="journal article" date="2020" name="New Phytol.">
        <title>Comparative genomics reveals dynamic genome evolution in host specialist ectomycorrhizal fungi.</title>
        <authorList>
            <person name="Lofgren L.A."/>
            <person name="Nguyen N.H."/>
            <person name="Vilgalys R."/>
            <person name="Ruytinx J."/>
            <person name="Liao H.L."/>
            <person name="Branco S."/>
            <person name="Kuo A."/>
            <person name="LaButti K."/>
            <person name="Lipzen A."/>
            <person name="Andreopoulos W."/>
            <person name="Pangilinan J."/>
            <person name="Riley R."/>
            <person name="Hundley H."/>
            <person name="Na H."/>
            <person name="Barry K."/>
            <person name="Grigoriev I.V."/>
            <person name="Stajich J.E."/>
            <person name="Kennedy P.G."/>
        </authorList>
    </citation>
    <scope>NUCLEOTIDE SEQUENCE</scope>
    <source>
        <strain evidence="6">S12</strain>
    </source>
</reference>
<dbReference type="Pfam" id="PF03114">
    <property type="entry name" value="BAR"/>
    <property type="match status" value="1"/>
</dbReference>
<dbReference type="GO" id="GO:0097320">
    <property type="term" value="P:plasma membrane tubulation"/>
    <property type="evidence" value="ECO:0007669"/>
    <property type="project" value="TreeGrafter"/>
</dbReference>
<organism evidence="6 7">
    <name type="scientific">Suillus plorans</name>
    <dbReference type="NCBI Taxonomy" id="116603"/>
    <lineage>
        <taxon>Eukaryota</taxon>
        <taxon>Fungi</taxon>
        <taxon>Dikarya</taxon>
        <taxon>Basidiomycota</taxon>
        <taxon>Agaricomycotina</taxon>
        <taxon>Agaricomycetes</taxon>
        <taxon>Agaricomycetidae</taxon>
        <taxon>Boletales</taxon>
        <taxon>Suillineae</taxon>
        <taxon>Suillaceae</taxon>
        <taxon>Suillus</taxon>
    </lineage>
</organism>
<dbReference type="SMART" id="SM00326">
    <property type="entry name" value="SH3"/>
    <property type="match status" value="1"/>
</dbReference>
<feature type="domain" description="BAR" evidence="5">
    <location>
        <begin position="15"/>
        <end position="265"/>
    </location>
</feature>
<dbReference type="EMBL" id="JABBWE010000001">
    <property type="protein sequence ID" value="KAG1810045.1"/>
    <property type="molecule type" value="Genomic_DNA"/>
</dbReference>
<dbReference type="InterPro" id="IPR036028">
    <property type="entry name" value="SH3-like_dom_sf"/>
</dbReference>
<dbReference type="PANTHER" id="PTHR47174:SF1">
    <property type="entry name" value="REDUCED VIABILITY UPON STARVATION PROTEIN 167"/>
    <property type="match status" value="1"/>
</dbReference>
<sequence length="454" mass="50373">MKGFTKAIKRTPHLVTSKVGFAKKSSDPEFDDYNRHFISLEQATEKLLKDTRIFSEAVLSVSITSVLSIPASLHILSALFTSSVGFANHFNFIFSPLGGEYNLQGKHPSCEATVANTPPYSTSLDELRSAISPELELIESRIVAPVKEFQGVLKLIRKSITKRDHKLVDYDRFNNSLTKLRDKKEKSLSDEKNLFKLEQDFEIATNEYDYINNALKTDLPHFMQLSTHFIEPLFHSFYYMQLNIYYLFLEKMNSFAEGRYDVTNAPGAQIQADYEEKRTDAWSQIEDLNVTKRFISTSKFVQANRAPGSNSLTVGPSIGRSPSVTSAGSGSSRSMPPSRAAPTSSFIKKPPPAPPGQTPAPPPPYSAASNDSGAGTTAAIKRPPPPPPVKPKPKPEPAVEYVTALYDFDAQAEGDLSFKTGDRIEIVTKTESQEDWWTGRLNGDQGVFPGNYVQ</sequence>
<evidence type="ECO:0000313" key="6">
    <source>
        <dbReference type="EMBL" id="KAG1810045.1"/>
    </source>
</evidence>
<dbReference type="Proteomes" id="UP000719766">
    <property type="component" value="Unassembled WGS sequence"/>
</dbReference>
<dbReference type="GO" id="GO:0043332">
    <property type="term" value="C:mating projection tip"/>
    <property type="evidence" value="ECO:0007669"/>
    <property type="project" value="TreeGrafter"/>
</dbReference>
<gene>
    <name evidence="6" type="ORF">HD556DRAFT_1452968</name>
</gene>
<dbReference type="OrthoDB" id="2159336at2759"/>
<dbReference type="SMART" id="SM00721">
    <property type="entry name" value="BAR"/>
    <property type="match status" value="1"/>
</dbReference>
<dbReference type="PANTHER" id="PTHR47174">
    <property type="entry name" value="BRIDGING INTEGRATOR 3"/>
    <property type="match status" value="1"/>
</dbReference>
<dbReference type="Gene3D" id="2.30.30.40">
    <property type="entry name" value="SH3 Domains"/>
    <property type="match status" value="1"/>
</dbReference>
<keyword evidence="7" id="KW-1185">Reference proteome</keyword>
<dbReference type="GO" id="GO:0031097">
    <property type="term" value="C:medial cortex"/>
    <property type="evidence" value="ECO:0007669"/>
    <property type="project" value="TreeGrafter"/>
</dbReference>
<evidence type="ECO:0000256" key="1">
    <source>
        <dbReference type="ARBA" id="ARBA00022443"/>
    </source>
</evidence>